<dbReference type="Proteomes" id="UP000515811">
    <property type="component" value="Chromosome"/>
</dbReference>
<dbReference type="InterPro" id="IPR009197">
    <property type="entry name" value="MlrC"/>
</dbReference>
<name>A0A7G9RPM4_9BURK</name>
<dbReference type="Pfam" id="PF07171">
    <property type="entry name" value="MlrC_C"/>
    <property type="match status" value="1"/>
</dbReference>
<comment type="cofactor">
    <cofactor evidence="1">
        <name>Zn(2+)</name>
        <dbReference type="ChEBI" id="CHEBI:29105"/>
    </cofactor>
    <text evidence="1">Binds 1 zinc ion per subunit.</text>
</comment>
<comment type="function">
    <text evidence="1">Involved in peptidolytic degradation of cyclic heptapeptide hepatotoxin microcystin (MC).</text>
</comment>
<dbReference type="PIRSF" id="PIRSF012702">
    <property type="entry name" value="UCP012702"/>
    <property type="match status" value="1"/>
</dbReference>
<keyword evidence="5" id="KW-1185">Reference proteome</keyword>
<keyword evidence="1" id="KW-0378">Hydrolase</keyword>
<feature type="domain" description="Microcystin LR degradation protein MlrC C-terminal" evidence="2">
    <location>
        <begin position="297"/>
        <end position="471"/>
    </location>
</feature>
<evidence type="ECO:0000313" key="5">
    <source>
        <dbReference type="Proteomes" id="UP000515811"/>
    </source>
</evidence>
<evidence type="ECO:0000313" key="4">
    <source>
        <dbReference type="EMBL" id="QNN57549.1"/>
    </source>
</evidence>
<keyword evidence="1" id="KW-0479">Metal-binding</keyword>
<gene>
    <name evidence="4" type="ORF">H9K76_01190</name>
</gene>
<evidence type="ECO:0000259" key="2">
    <source>
        <dbReference type="Pfam" id="PF07171"/>
    </source>
</evidence>
<reference evidence="4 5" key="1">
    <citation type="submission" date="2020-08" db="EMBL/GenBank/DDBJ databases">
        <title>Genome sequence of Diaphorobacter ruginosibacter DSM 27467T.</title>
        <authorList>
            <person name="Hyun D.-W."/>
            <person name="Bae J.-W."/>
        </authorList>
    </citation>
    <scope>NUCLEOTIDE SEQUENCE [LARGE SCALE GENOMIC DNA]</scope>
    <source>
        <strain evidence="4 5">DSM 27467</strain>
    </source>
</reference>
<proteinExistence type="inferred from homology"/>
<dbReference type="InterPro" id="IPR010799">
    <property type="entry name" value="MlrC_C"/>
</dbReference>
<feature type="domain" description="Microcystin LR degradation protein MlrC N-terminal" evidence="3">
    <location>
        <begin position="2"/>
        <end position="287"/>
    </location>
</feature>
<keyword evidence="1" id="KW-0482">Metalloprotease</keyword>
<dbReference type="GO" id="GO:0008237">
    <property type="term" value="F:metallopeptidase activity"/>
    <property type="evidence" value="ECO:0007669"/>
    <property type="project" value="UniProtKB-KW"/>
</dbReference>
<evidence type="ECO:0000256" key="1">
    <source>
        <dbReference type="PIRNR" id="PIRNR012702"/>
    </source>
</evidence>
<organism evidence="4 5">
    <name type="scientific">Diaphorobacter ruginosibacter</name>
    <dbReference type="NCBI Taxonomy" id="1715720"/>
    <lineage>
        <taxon>Bacteria</taxon>
        <taxon>Pseudomonadati</taxon>
        <taxon>Pseudomonadota</taxon>
        <taxon>Betaproteobacteria</taxon>
        <taxon>Burkholderiales</taxon>
        <taxon>Comamonadaceae</taxon>
        <taxon>Diaphorobacter</taxon>
    </lineage>
</organism>
<dbReference type="EMBL" id="CP060714">
    <property type="protein sequence ID" value="QNN57549.1"/>
    <property type="molecule type" value="Genomic_DNA"/>
</dbReference>
<dbReference type="InterPro" id="IPR015995">
    <property type="entry name" value="MlrC_N"/>
</dbReference>
<dbReference type="Pfam" id="PF07364">
    <property type="entry name" value="DUF1485"/>
    <property type="match status" value="1"/>
</dbReference>
<accession>A0A7G9RPM4</accession>
<dbReference type="KEGG" id="drg:H9K76_01190"/>
<dbReference type="RefSeq" id="WP_187597797.1">
    <property type="nucleotide sequence ID" value="NZ_CP060714.1"/>
</dbReference>
<dbReference type="AlphaFoldDB" id="A0A7G9RPM4"/>
<protein>
    <recommendedName>
        <fullName evidence="1">Microcystinase C</fullName>
        <shortName evidence="1">MlrC</shortName>
    </recommendedName>
</protein>
<comment type="similarity">
    <text evidence="1">Belongs to the peptidase M81 family.</text>
</comment>
<dbReference type="GO" id="GO:0046872">
    <property type="term" value="F:metal ion binding"/>
    <property type="evidence" value="ECO:0007669"/>
    <property type="project" value="UniProtKB-KW"/>
</dbReference>
<keyword evidence="1" id="KW-0645">Protease</keyword>
<evidence type="ECO:0000259" key="3">
    <source>
        <dbReference type="Pfam" id="PF07364"/>
    </source>
</evidence>
<dbReference type="GO" id="GO:0006508">
    <property type="term" value="P:proteolysis"/>
    <property type="evidence" value="ECO:0007669"/>
    <property type="project" value="UniProtKB-KW"/>
</dbReference>
<sequence length="491" mass="52876">MRVFTATLAAEINTFAPMPTGLASFRDFGYYPAGTHPDHMTIYAGPLWAARLRGAERNWQLFEGVVAGAQPNGIVTRQAYEALRAELLEDLRQALPLDMVLLGLHGAMVADGYDDCEGDVLEHVRRLVGKDVVIGVEIDPHCHLSPAMVEKADMIVAFKEYPHDDILERGLELVDLCAQMVEGKIRPAASLVDCEMITTIHTTREPARSFVDRIQRLEGKEGVLSISIAHGFAWGDVPDMGTKVLVYTDGQPERARSLARGLADELFAMREQLAVPAPGIDAALDAALGFEGGPVVLSDGADNPGGGAASDSTFILRRMLERGIGNAAIGPIWDPIAVRIAFDAGEGARLKLRIGGKIGPLSGDPLDLDCEVKCLKEGLVMSGLSNTPDFMGDCALVSAGGIDIVLATSRKQAMGTDLFTQLGCDLRERKIVVVKSSQHFYASFSKVAAHVIYVSAPGVVTLDLGTLSYQRIRWPRWPLVQPVSRHGDASA</sequence>